<accession>G2XSI6</accession>
<organism evidence="1 2">
    <name type="scientific">Botryotinia fuckeliana (strain T4)</name>
    <name type="common">Noble rot fungus</name>
    <name type="synonym">Botrytis cinerea</name>
    <dbReference type="NCBI Taxonomy" id="999810"/>
    <lineage>
        <taxon>Eukaryota</taxon>
        <taxon>Fungi</taxon>
        <taxon>Dikarya</taxon>
        <taxon>Ascomycota</taxon>
        <taxon>Pezizomycotina</taxon>
        <taxon>Leotiomycetes</taxon>
        <taxon>Helotiales</taxon>
        <taxon>Sclerotiniaceae</taxon>
        <taxon>Botrytis</taxon>
    </lineage>
</organism>
<gene>
    <name evidence="1" type="ORF">BofuT4_uP064650.1</name>
</gene>
<dbReference type="HOGENOM" id="CLU_2885488_0_0_1"/>
<sequence>MIRKTSGKDNFIELRTIVARNLPNRIKMGEDAMQAHARDTGHGPKSHVKYHAYCFEDYQIDSV</sequence>
<reference evidence="2" key="1">
    <citation type="journal article" date="2011" name="PLoS Genet.">
        <title>Genomic analysis of the necrotrophic fungal pathogens Sclerotinia sclerotiorum and Botrytis cinerea.</title>
        <authorList>
            <person name="Amselem J."/>
            <person name="Cuomo C.A."/>
            <person name="van Kan J.A."/>
            <person name="Viaud M."/>
            <person name="Benito E.P."/>
            <person name="Couloux A."/>
            <person name="Coutinho P.M."/>
            <person name="de Vries R.P."/>
            <person name="Dyer P.S."/>
            <person name="Fillinger S."/>
            <person name="Fournier E."/>
            <person name="Gout L."/>
            <person name="Hahn M."/>
            <person name="Kohn L."/>
            <person name="Lapalu N."/>
            <person name="Plummer K.M."/>
            <person name="Pradier J.M."/>
            <person name="Quevillon E."/>
            <person name="Sharon A."/>
            <person name="Simon A."/>
            <person name="ten Have A."/>
            <person name="Tudzynski B."/>
            <person name="Tudzynski P."/>
            <person name="Wincker P."/>
            <person name="Andrew M."/>
            <person name="Anthouard V."/>
            <person name="Beever R.E."/>
            <person name="Beffa R."/>
            <person name="Benoit I."/>
            <person name="Bouzid O."/>
            <person name="Brault B."/>
            <person name="Chen Z."/>
            <person name="Choquer M."/>
            <person name="Collemare J."/>
            <person name="Cotton P."/>
            <person name="Danchin E.G."/>
            <person name="Da Silva C."/>
            <person name="Gautier A."/>
            <person name="Giraud C."/>
            <person name="Giraud T."/>
            <person name="Gonzalez C."/>
            <person name="Grossetete S."/>
            <person name="Guldener U."/>
            <person name="Henrissat B."/>
            <person name="Howlett B.J."/>
            <person name="Kodira C."/>
            <person name="Kretschmer M."/>
            <person name="Lappartient A."/>
            <person name="Leroch M."/>
            <person name="Levis C."/>
            <person name="Mauceli E."/>
            <person name="Neuveglise C."/>
            <person name="Oeser B."/>
            <person name="Pearson M."/>
            <person name="Poulain J."/>
            <person name="Poussereau N."/>
            <person name="Quesneville H."/>
            <person name="Rascle C."/>
            <person name="Schumacher J."/>
            <person name="Segurens B."/>
            <person name="Sexton A."/>
            <person name="Silva E."/>
            <person name="Sirven C."/>
            <person name="Soanes D.M."/>
            <person name="Talbot N.J."/>
            <person name="Templeton M."/>
            <person name="Yandava C."/>
            <person name="Yarden O."/>
            <person name="Zeng Q."/>
            <person name="Rollins J.A."/>
            <person name="Lebrun M.H."/>
            <person name="Dickman M."/>
        </authorList>
    </citation>
    <scope>NUCLEOTIDE SEQUENCE [LARGE SCALE GENOMIC DNA]</scope>
    <source>
        <strain evidence="2">T4</strain>
    </source>
</reference>
<name>G2XSI6_BOTF4</name>
<dbReference type="Proteomes" id="UP000008177">
    <property type="component" value="Unplaced contigs"/>
</dbReference>
<proteinExistence type="predicted"/>
<dbReference type="EMBL" id="FQ790261">
    <property type="protein sequence ID" value="CCD43623.1"/>
    <property type="molecule type" value="Genomic_DNA"/>
</dbReference>
<dbReference type="InParanoid" id="G2XSI6"/>
<evidence type="ECO:0000313" key="1">
    <source>
        <dbReference type="EMBL" id="CCD43623.1"/>
    </source>
</evidence>
<protein>
    <submittedName>
        <fullName evidence="1">Uncharacterized protein</fullName>
    </submittedName>
</protein>
<evidence type="ECO:0000313" key="2">
    <source>
        <dbReference type="Proteomes" id="UP000008177"/>
    </source>
</evidence>
<dbReference type="AlphaFoldDB" id="G2XSI6"/>